<dbReference type="PROSITE" id="PS50119">
    <property type="entry name" value="ZF_BBOX"/>
    <property type="match status" value="1"/>
</dbReference>
<feature type="domain" description="RING-type" evidence="8">
    <location>
        <begin position="14"/>
        <end position="57"/>
    </location>
</feature>
<dbReference type="Ensembl" id="ENSAMXT00005016305.1">
    <property type="protein sequence ID" value="ENSAMXP00005014726.1"/>
    <property type="gene ID" value="ENSAMXG00005007839.1"/>
</dbReference>
<dbReference type="SMART" id="SM00589">
    <property type="entry name" value="PRY"/>
    <property type="match status" value="1"/>
</dbReference>
<dbReference type="InterPro" id="IPR001870">
    <property type="entry name" value="B30.2/SPRY"/>
</dbReference>
<dbReference type="InterPro" id="IPR013320">
    <property type="entry name" value="ConA-like_dom_sf"/>
</dbReference>
<dbReference type="SUPFAM" id="SSF49899">
    <property type="entry name" value="Concanavalin A-like lectins/glucanases"/>
    <property type="match status" value="1"/>
</dbReference>
<dbReference type="Gene3D" id="3.30.40.10">
    <property type="entry name" value="Zinc/RING finger domain, C3HC4 (zinc finger)"/>
    <property type="match status" value="1"/>
</dbReference>
<dbReference type="Proteomes" id="UP000694621">
    <property type="component" value="Unplaced"/>
</dbReference>
<dbReference type="InterPro" id="IPR017907">
    <property type="entry name" value="Znf_RING_CS"/>
</dbReference>
<dbReference type="InterPro" id="IPR003879">
    <property type="entry name" value="Butyrophylin_SPRY"/>
</dbReference>
<accession>A0A8B9HKI1</accession>
<dbReference type="InterPro" id="IPR003877">
    <property type="entry name" value="SPRY_dom"/>
</dbReference>
<evidence type="ECO:0000256" key="6">
    <source>
        <dbReference type="PROSITE-ProRule" id="PRU00024"/>
    </source>
</evidence>
<dbReference type="AlphaFoldDB" id="A0A8B9HKI1"/>
<evidence type="ECO:0000256" key="2">
    <source>
        <dbReference type="ARBA" id="ARBA00022723"/>
    </source>
</evidence>
<evidence type="ECO:0000256" key="4">
    <source>
        <dbReference type="ARBA" id="ARBA00022833"/>
    </source>
</evidence>
<keyword evidence="4" id="KW-0862">Zinc</keyword>
<evidence type="ECO:0000256" key="7">
    <source>
        <dbReference type="SAM" id="Coils"/>
    </source>
</evidence>
<keyword evidence="7" id="KW-0175">Coiled coil</keyword>
<dbReference type="GeneID" id="103028003"/>
<dbReference type="OMA" id="ENICCSH"/>
<evidence type="ECO:0000256" key="3">
    <source>
        <dbReference type="ARBA" id="ARBA00022771"/>
    </source>
</evidence>
<dbReference type="PANTHER" id="PTHR25465">
    <property type="entry name" value="B-BOX DOMAIN CONTAINING"/>
    <property type="match status" value="1"/>
</dbReference>
<feature type="domain" description="B box-type" evidence="9">
    <location>
        <begin position="154"/>
        <end position="194"/>
    </location>
</feature>
<feature type="domain" description="B30.2/SPRY" evidence="10">
    <location>
        <begin position="375"/>
        <end position="570"/>
    </location>
</feature>
<dbReference type="Pfam" id="PF15227">
    <property type="entry name" value="zf-C3HC4_4"/>
    <property type="match status" value="1"/>
</dbReference>
<dbReference type="PRINTS" id="PR01407">
    <property type="entry name" value="BUTYPHLNCDUF"/>
</dbReference>
<dbReference type="Gene3D" id="4.10.830.40">
    <property type="match status" value="1"/>
</dbReference>
<sequence>MAEAALKTLDTLSCPICLDLLKDPVTIPCGHSYCLGCIKDCWGQDDQKGVYSCPQCRHIFSPRPVLNKNTMLAELAESQRKKRLQAAPAAAVSAAAVSPVGSGGVECDICTGTKQTAVKSCLVCLLSFCEAHIQPHYEIPAYKKHKLVEASVNLQEKLCCRHDKLLEVFCRSDQQCICLLCVMDEHSGHKTVSAAAERDEKQKQLMEAQRESQLRIQQTEKKLQDLRGAMETLRRSAQAAVADNEKIFTELIQSIERRRSEMNELIRAQEKVELSLAEELQKKLEQEIADLRRRDSELKKLLDTEDPINFLQCFQSLSSPPQSAGIPQFPISPLFSLEKLKKAVTEVMEQVEPKLVTFSGGFISSSLTAPSQRVPPGYFHLSQTRDDFLKYACQLTLDPNTANPQLALSGRNKIVTVMHLPRPYPRHPERFDRVQQVLCRESLFGRCYWEVEFNISNGDIAVCYKNINRKGEDSESGFGSNDQSWSLIHRGSRFLFKHNREETAVPVVSNSSRIGVYVDQSAGILCFYSISDTMNLLHRVHTTFTQPLYAGFGVYGYDHFVQICELKYNTDKS</sequence>
<keyword evidence="3 6" id="KW-0863">Zinc-finger</keyword>
<keyword evidence="1" id="KW-0399">Innate immunity</keyword>
<dbReference type="CDD" id="cd16040">
    <property type="entry name" value="SPRY_PRY_SNTX"/>
    <property type="match status" value="1"/>
</dbReference>
<dbReference type="PANTHER" id="PTHR25465:SF5">
    <property type="entry name" value="E3 UBIQUITIN_ISG15 LIGASE TRIM25-RELATED"/>
    <property type="match status" value="1"/>
</dbReference>
<keyword evidence="2" id="KW-0479">Metal-binding</keyword>
<organism evidence="11 12">
    <name type="scientific">Astyanax mexicanus</name>
    <name type="common">Blind cave fish</name>
    <name type="synonym">Astyanax fasciatus mexicanus</name>
    <dbReference type="NCBI Taxonomy" id="7994"/>
    <lineage>
        <taxon>Eukaryota</taxon>
        <taxon>Metazoa</taxon>
        <taxon>Chordata</taxon>
        <taxon>Craniata</taxon>
        <taxon>Vertebrata</taxon>
        <taxon>Euteleostomi</taxon>
        <taxon>Actinopterygii</taxon>
        <taxon>Neopterygii</taxon>
        <taxon>Teleostei</taxon>
        <taxon>Ostariophysi</taxon>
        <taxon>Characiformes</taxon>
        <taxon>Characoidei</taxon>
        <taxon>Acestrorhamphidae</taxon>
        <taxon>Acestrorhamphinae</taxon>
        <taxon>Astyanax</taxon>
    </lineage>
</organism>
<evidence type="ECO:0000259" key="10">
    <source>
        <dbReference type="PROSITE" id="PS50188"/>
    </source>
</evidence>
<reference evidence="11" key="1">
    <citation type="submission" date="2025-08" db="UniProtKB">
        <authorList>
            <consortium name="Ensembl"/>
        </authorList>
    </citation>
    <scope>IDENTIFICATION</scope>
</reference>
<evidence type="ECO:0000313" key="12">
    <source>
        <dbReference type="Proteomes" id="UP000694621"/>
    </source>
</evidence>
<dbReference type="SUPFAM" id="SSF57845">
    <property type="entry name" value="B-box zinc-binding domain"/>
    <property type="match status" value="1"/>
</dbReference>
<dbReference type="InterPro" id="IPR000315">
    <property type="entry name" value="Znf_B-box"/>
</dbReference>
<feature type="coiled-coil region" evidence="7">
    <location>
        <begin position="191"/>
        <end position="301"/>
    </location>
</feature>
<dbReference type="InterPro" id="IPR001841">
    <property type="entry name" value="Znf_RING"/>
</dbReference>
<dbReference type="Pfam" id="PF13765">
    <property type="entry name" value="PRY"/>
    <property type="match status" value="1"/>
</dbReference>
<dbReference type="GO" id="GO:0045087">
    <property type="term" value="P:innate immune response"/>
    <property type="evidence" value="ECO:0007669"/>
    <property type="project" value="UniProtKB-KW"/>
</dbReference>
<gene>
    <name evidence="11" type="primary">LOC103028003</name>
</gene>
<evidence type="ECO:0000313" key="11">
    <source>
        <dbReference type="Ensembl" id="ENSAMXP00005014726.1"/>
    </source>
</evidence>
<dbReference type="CDD" id="cd19769">
    <property type="entry name" value="Bbox2_TRIM16-like"/>
    <property type="match status" value="1"/>
</dbReference>
<evidence type="ECO:0000256" key="1">
    <source>
        <dbReference type="ARBA" id="ARBA00022588"/>
    </source>
</evidence>
<dbReference type="InterPro" id="IPR013083">
    <property type="entry name" value="Znf_RING/FYVE/PHD"/>
</dbReference>
<dbReference type="InterPro" id="IPR058030">
    <property type="entry name" value="TRIM8/14/16/25/29/45/65_CC"/>
</dbReference>
<dbReference type="InterPro" id="IPR051051">
    <property type="entry name" value="E3_ubiq-ligase_TRIM/RNF"/>
</dbReference>
<dbReference type="KEGG" id="amex:103028003"/>
<dbReference type="Pfam" id="PF00643">
    <property type="entry name" value="zf-B_box"/>
    <property type="match status" value="1"/>
</dbReference>
<protein>
    <recommendedName>
        <fullName evidence="13">Tripartite motif-containing protein 16-like</fullName>
    </recommendedName>
</protein>
<proteinExistence type="predicted"/>
<dbReference type="PROSITE" id="PS00518">
    <property type="entry name" value="ZF_RING_1"/>
    <property type="match status" value="1"/>
</dbReference>
<dbReference type="PROSITE" id="PS50089">
    <property type="entry name" value="ZF_RING_2"/>
    <property type="match status" value="1"/>
</dbReference>
<evidence type="ECO:0000256" key="5">
    <source>
        <dbReference type="ARBA" id="ARBA00022859"/>
    </source>
</evidence>
<dbReference type="PROSITE" id="PS50188">
    <property type="entry name" value="B302_SPRY"/>
    <property type="match status" value="1"/>
</dbReference>
<dbReference type="Gene3D" id="2.60.120.920">
    <property type="match status" value="1"/>
</dbReference>
<dbReference type="Pfam" id="PF00622">
    <property type="entry name" value="SPRY"/>
    <property type="match status" value="1"/>
</dbReference>
<evidence type="ECO:0000259" key="8">
    <source>
        <dbReference type="PROSITE" id="PS50089"/>
    </source>
</evidence>
<dbReference type="GO" id="GO:0005737">
    <property type="term" value="C:cytoplasm"/>
    <property type="evidence" value="ECO:0007669"/>
    <property type="project" value="UniProtKB-ARBA"/>
</dbReference>
<dbReference type="InterPro" id="IPR043136">
    <property type="entry name" value="B30.2/SPRY_sf"/>
</dbReference>
<dbReference type="InterPro" id="IPR006574">
    <property type="entry name" value="PRY"/>
</dbReference>
<dbReference type="Pfam" id="PF25600">
    <property type="entry name" value="TRIM_CC"/>
    <property type="match status" value="1"/>
</dbReference>
<evidence type="ECO:0000259" key="9">
    <source>
        <dbReference type="PROSITE" id="PS50119"/>
    </source>
</evidence>
<keyword evidence="5" id="KW-0391">Immunity</keyword>
<dbReference type="SMART" id="SM00449">
    <property type="entry name" value="SPRY"/>
    <property type="match status" value="1"/>
</dbReference>
<dbReference type="Gene3D" id="3.30.160.60">
    <property type="entry name" value="Classic Zinc Finger"/>
    <property type="match status" value="1"/>
</dbReference>
<dbReference type="SMART" id="SM00336">
    <property type="entry name" value="BBOX"/>
    <property type="match status" value="1"/>
</dbReference>
<evidence type="ECO:0008006" key="13">
    <source>
        <dbReference type="Google" id="ProtNLM"/>
    </source>
</evidence>
<dbReference type="GO" id="GO:0008270">
    <property type="term" value="F:zinc ion binding"/>
    <property type="evidence" value="ECO:0007669"/>
    <property type="project" value="UniProtKB-KW"/>
</dbReference>
<dbReference type="SMART" id="SM00184">
    <property type="entry name" value="RING"/>
    <property type="match status" value="1"/>
</dbReference>
<dbReference type="SUPFAM" id="SSF57850">
    <property type="entry name" value="RING/U-box"/>
    <property type="match status" value="1"/>
</dbReference>
<name>A0A8B9HKI1_ASTMX</name>